<organism evidence="1 2">
    <name type="scientific">Penicilliopsis zonata CBS 506.65</name>
    <dbReference type="NCBI Taxonomy" id="1073090"/>
    <lineage>
        <taxon>Eukaryota</taxon>
        <taxon>Fungi</taxon>
        <taxon>Dikarya</taxon>
        <taxon>Ascomycota</taxon>
        <taxon>Pezizomycotina</taxon>
        <taxon>Eurotiomycetes</taxon>
        <taxon>Eurotiomycetidae</taxon>
        <taxon>Eurotiales</taxon>
        <taxon>Aspergillaceae</taxon>
        <taxon>Penicilliopsis</taxon>
    </lineage>
</organism>
<dbReference type="STRING" id="1073090.A0A1L9SH27"/>
<name>A0A1L9SH27_9EURO</name>
<proteinExistence type="predicted"/>
<dbReference type="PANTHER" id="PTHR40619:SF3">
    <property type="entry name" value="FUNGAL STAND N-TERMINAL GOODBYE DOMAIN-CONTAINING PROTEIN"/>
    <property type="match status" value="1"/>
</dbReference>
<gene>
    <name evidence="1" type="ORF">ASPZODRAFT_166711</name>
</gene>
<dbReference type="EMBL" id="KV878342">
    <property type="protein sequence ID" value="OJJ46458.1"/>
    <property type="molecule type" value="Genomic_DNA"/>
</dbReference>
<reference evidence="2" key="1">
    <citation type="journal article" date="2017" name="Genome Biol.">
        <title>Comparative genomics reveals high biological diversity and specific adaptations in the industrially and medically important fungal genus Aspergillus.</title>
        <authorList>
            <person name="de Vries R.P."/>
            <person name="Riley R."/>
            <person name="Wiebenga A."/>
            <person name="Aguilar-Osorio G."/>
            <person name="Amillis S."/>
            <person name="Uchima C.A."/>
            <person name="Anderluh G."/>
            <person name="Asadollahi M."/>
            <person name="Askin M."/>
            <person name="Barry K."/>
            <person name="Battaglia E."/>
            <person name="Bayram O."/>
            <person name="Benocci T."/>
            <person name="Braus-Stromeyer S.A."/>
            <person name="Caldana C."/>
            <person name="Canovas D."/>
            <person name="Cerqueira G.C."/>
            <person name="Chen F."/>
            <person name="Chen W."/>
            <person name="Choi C."/>
            <person name="Clum A."/>
            <person name="Dos Santos R.A."/>
            <person name="Damasio A.R."/>
            <person name="Diallinas G."/>
            <person name="Emri T."/>
            <person name="Fekete E."/>
            <person name="Flipphi M."/>
            <person name="Freyberg S."/>
            <person name="Gallo A."/>
            <person name="Gournas C."/>
            <person name="Habgood R."/>
            <person name="Hainaut M."/>
            <person name="Harispe M.L."/>
            <person name="Henrissat B."/>
            <person name="Hilden K.S."/>
            <person name="Hope R."/>
            <person name="Hossain A."/>
            <person name="Karabika E."/>
            <person name="Karaffa L."/>
            <person name="Karanyi Z."/>
            <person name="Krasevec N."/>
            <person name="Kuo A."/>
            <person name="Kusch H."/>
            <person name="LaButti K."/>
            <person name="Lagendijk E.L."/>
            <person name="Lapidus A."/>
            <person name="Levasseur A."/>
            <person name="Lindquist E."/>
            <person name="Lipzen A."/>
            <person name="Logrieco A.F."/>
            <person name="MacCabe A."/>
            <person name="Maekelae M.R."/>
            <person name="Malavazi I."/>
            <person name="Melin P."/>
            <person name="Meyer V."/>
            <person name="Mielnichuk N."/>
            <person name="Miskei M."/>
            <person name="Molnar A.P."/>
            <person name="Mule G."/>
            <person name="Ngan C.Y."/>
            <person name="Orejas M."/>
            <person name="Orosz E."/>
            <person name="Ouedraogo J.P."/>
            <person name="Overkamp K.M."/>
            <person name="Park H.-S."/>
            <person name="Perrone G."/>
            <person name="Piumi F."/>
            <person name="Punt P.J."/>
            <person name="Ram A.F."/>
            <person name="Ramon A."/>
            <person name="Rauscher S."/>
            <person name="Record E."/>
            <person name="Riano-Pachon D.M."/>
            <person name="Robert V."/>
            <person name="Roehrig J."/>
            <person name="Ruller R."/>
            <person name="Salamov A."/>
            <person name="Salih N.S."/>
            <person name="Samson R.A."/>
            <person name="Sandor E."/>
            <person name="Sanguinetti M."/>
            <person name="Schuetze T."/>
            <person name="Sepcic K."/>
            <person name="Shelest E."/>
            <person name="Sherlock G."/>
            <person name="Sophianopoulou V."/>
            <person name="Squina F.M."/>
            <person name="Sun H."/>
            <person name="Susca A."/>
            <person name="Todd R.B."/>
            <person name="Tsang A."/>
            <person name="Unkles S.E."/>
            <person name="van de Wiele N."/>
            <person name="van Rossen-Uffink D."/>
            <person name="Oliveira J.V."/>
            <person name="Vesth T.C."/>
            <person name="Visser J."/>
            <person name="Yu J.-H."/>
            <person name="Zhou M."/>
            <person name="Andersen M.R."/>
            <person name="Archer D.B."/>
            <person name="Baker S.E."/>
            <person name="Benoit I."/>
            <person name="Brakhage A.A."/>
            <person name="Braus G.H."/>
            <person name="Fischer R."/>
            <person name="Frisvad J.C."/>
            <person name="Goldman G.H."/>
            <person name="Houbraken J."/>
            <person name="Oakley B."/>
            <person name="Pocsi I."/>
            <person name="Scazzocchio C."/>
            <person name="Seiboth B."/>
            <person name="vanKuyk P.A."/>
            <person name="Wortman J."/>
            <person name="Dyer P.S."/>
            <person name="Grigoriev I.V."/>
        </authorList>
    </citation>
    <scope>NUCLEOTIDE SEQUENCE [LARGE SCALE GENOMIC DNA]</scope>
    <source>
        <strain evidence="2">CBS 506.65</strain>
    </source>
</reference>
<dbReference type="Proteomes" id="UP000184188">
    <property type="component" value="Unassembled WGS sequence"/>
</dbReference>
<sequence length="109" mass="12261">MVVEEEQKFLQKLRDYEKTAKPKYRTGINVDGMHTLAKVWEVLDQAVDNYEKGDKAGVWSRVRRAFRGLGNNGEAIQQWLGLVPSGSNYMSTVCGGIKIIIGAAERMKD</sequence>
<keyword evidence="2" id="KW-1185">Reference proteome</keyword>
<dbReference type="OrthoDB" id="5419927at2759"/>
<dbReference type="VEuPathDB" id="FungiDB:ASPZODRAFT_166711"/>
<dbReference type="GeneID" id="34613238"/>
<accession>A0A1L9SH27</accession>
<dbReference type="PANTHER" id="PTHR40619">
    <property type="entry name" value="FUNGAL STAND N-TERMINAL GOODBYE DOMAIN-CONTAINING PROTEIN"/>
    <property type="match status" value="1"/>
</dbReference>
<dbReference type="AlphaFoldDB" id="A0A1L9SH27"/>
<evidence type="ECO:0000313" key="1">
    <source>
        <dbReference type="EMBL" id="OJJ46458.1"/>
    </source>
</evidence>
<evidence type="ECO:0000313" key="2">
    <source>
        <dbReference type="Proteomes" id="UP000184188"/>
    </source>
</evidence>
<protein>
    <submittedName>
        <fullName evidence="1">Uncharacterized protein</fullName>
    </submittedName>
</protein>
<dbReference type="RefSeq" id="XP_022580968.1">
    <property type="nucleotide sequence ID" value="XM_022726774.1"/>
</dbReference>
<feature type="non-terminal residue" evidence="1">
    <location>
        <position position="109"/>
    </location>
</feature>